<dbReference type="AlphaFoldDB" id="A0A2P2ITR3"/>
<organism evidence="2">
    <name type="scientific">Rhizophora mucronata</name>
    <name type="common">Asiatic mangrove</name>
    <dbReference type="NCBI Taxonomy" id="61149"/>
    <lineage>
        <taxon>Eukaryota</taxon>
        <taxon>Viridiplantae</taxon>
        <taxon>Streptophyta</taxon>
        <taxon>Embryophyta</taxon>
        <taxon>Tracheophyta</taxon>
        <taxon>Spermatophyta</taxon>
        <taxon>Magnoliopsida</taxon>
        <taxon>eudicotyledons</taxon>
        <taxon>Gunneridae</taxon>
        <taxon>Pentapetalae</taxon>
        <taxon>rosids</taxon>
        <taxon>fabids</taxon>
        <taxon>Malpighiales</taxon>
        <taxon>Rhizophoraceae</taxon>
        <taxon>Rhizophora</taxon>
    </lineage>
</organism>
<name>A0A2P2ITR3_RHIMU</name>
<sequence>MQGIDSNISSDNRNSSLDTKAPNTPMLRIHILTVIDHKWKANKRCNV</sequence>
<reference evidence="2" key="1">
    <citation type="submission" date="2018-02" db="EMBL/GenBank/DDBJ databases">
        <title>Rhizophora mucronata_Transcriptome.</title>
        <authorList>
            <person name="Meera S.P."/>
            <person name="Sreeshan A."/>
            <person name="Augustine A."/>
        </authorList>
    </citation>
    <scope>NUCLEOTIDE SEQUENCE</scope>
    <source>
        <tissue evidence="2">Leaf</tissue>
    </source>
</reference>
<feature type="compositionally biased region" description="Low complexity" evidence="1">
    <location>
        <begin position="1"/>
        <end position="16"/>
    </location>
</feature>
<protein>
    <submittedName>
        <fullName evidence="2">Uncharacterized protein</fullName>
    </submittedName>
</protein>
<feature type="region of interest" description="Disordered" evidence="1">
    <location>
        <begin position="1"/>
        <end position="22"/>
    </location>
</feature>
<dbReference type="EMBL" id="GGEC01004094">
    <property type="protein sequence ID" value="MBW84577.1"/>
    <property type="molecule type" value="Transcribed_RNA"/>
</dbReference>
<evidence type="ECO:0000256" key="1">
    <source>
        <dbReference type="SAM" id="MobiDB-lite"/>
    </source>
</evidence>
<proteinExistence type="predicted"/>
<accession>A0A2P2ITR3</accession>
<evidence type="ECO:0000313" key="2">
    <source>
        <dbReference type="EMBL" id="MBW84577.1"/>
    </source>
</evidence>